<feature type="compositionally biased region" description="Basic and acidic residues" evidence="1">
    <location>
        <begin position="317"/>
        <end position="328"/>
    </location>
</feature>
<feature type="region of interest" description="Disordered" evidence="1">
    <location>
        <begin position="191"/>
        <end position="332"/>
    </location>
</feature>
<evidence type="ECO:0000313" key="3">
    <source>
        <dbReference type="EMBL" id="KAF2724911.1"/>
    </source>
</evidence>
<keyword evidence="4" id="KW-1185">Reference proteome</keyword>
<evidence type="ECO:0000313" key="4">
    <source>
        <dbReference type="Proteomes" id="UP000799441"/>
    </source>
</evidence>
<feature type="domain" description="GDS1 winged helix" evidence="2">
    <location>
        <begin position="97"/>
        <end position="191"/>
    </location>
</feature>
<dbReference type="AlphaFoldDB" id="A0A9P4QHD5"/>
<accession>A0A9P4QHD5</accession>
<comment type="caution">
    <text evidence="3">The sequence shown here is derived from an EMBL/GenBank/DDBJ whole genome shotgun (WGS) entry which is preliminary data.</text>
</comment>
<dbReference type="Pfam" id="PF25318">
    <property type="entry name" value="WHD_GDS1"/>
    <property type="match status" value="1"/>
</dbReference>
<organism evidence="3 4">
    <name type="scientific">Polychaeton citri CBS 116435</name>
    <dbReference type="NCBI Taxonomy" id="1314669"/>
    <lineage>
        <taxon>Eukaryota</taxon>
        <taxon>Fungi</taxon>
        <taxon>Dikarya</taxon>
        <taxon>Ascomycota</taxon>
        <taxon>Pezizomycotina</taxon>
        <taxon>Dothideomycetes</taxon>
        <taxon>Dothideomycetidae</taxon>
        <taxon>Capnodiales</taxon>
        <taxon>Capnodiaceae</taxon>
        <taxon>Polychaeton</taxon>
    </lineage>
</organism>
<feature type="compositionally biased region" description="Polar residues" evidence="1">
    <location>
        <begin position="306"/>
        <end position="316"/>
    </location>
</feature>
<feature type="region of interest" description="Disordered" evidence="1">
    <location>
        <begin position="1"/>
        <end position="101"/>
    </location>
</feature>
<evidence type="ECO:0000256" key="1">
    <source>
        <dbReference type="SAM" id="MobiDB-lite"/>
    </source>
</evidence>
<feature type="compositionally biased region" description="Polar residues" evidence="1">
    <location>
        <begin position="25"/>
        <end position="35"/>
    </location>
</feature>
<dbReference type="EMBL" id="MU003769">
    <property type="protein sequence ID" value="KAF2724911.1"/>
    <property type="molecule type" value="Genomic_DNA"/>
</dbReference>
<gene>
    <name evidence="3" type="ORF">K431DRAFT_239695</name>
</gene>
<proteinExistence type="predicted"/>
<feature type="compositionally biased region" description="Basic and acidic residues" evidence="1">
    <location>
        <begin position="286"/>
        <end position="305"/>
    </location>
</feature>
<dbReference type="Proteomes" id="UP000799441">
    <property type="component" value="Unassembled WGS sequence"/>
</dbReference>
<dbReference type="InterPro" id="IPR057511">
    <property type="entry name" value="WH_GDS1"/>
</dbReference>
<protein>
    <recommendedName>
        <fullName evidence="2">GDS1 winged helix domain-containing protein</fullName>
    </recommendedName>
</protein>
<reference evidence="3" key="1">
    <citation type="journal article" date="2020" name="Stud. Mycol.">
        <title>101 Dothideomycetes genomes: a test case for predicting lifestyles and emergence of pathogens.</title>
        <authorList>
            <person name="Haridas S."/>
            <person name="Albert R."/>
            <person name="Binder M."/>
            <person name="Bloem J."/>
            <person name="Labutti K."/>
            <person name="Salamov A."/>
            <person name="Andreopoulos B."/>
            <person name="Baker S."/>
            <person name="Barry K."/>
            <person name="Bills G."/>
            <person name="Bluhm B."/>
            <person name="Cannon C."/>
            <person name="Castanera R."/>
            <person name="Culley D."/>
            <person name="Daum C."/>
            <person name="Ezra D."/>
            <person name="Gonzalez J."/>
            <person name="Henrissat B."/>
            <person name="Kuo A."/>
            <person name="Liang C."/>
            <person name="Lipzen A."/>
            <person name="Lutzoni F."/>
            <person name="Magnuson J."/>
            <person name="Mondo S."/>
            <person name="Nolan M."/>
            <person name="Ohm R."/>
            <person name="Pangilinan J."/>
            <person name="Park H.-J."/>
            <person name="Ramirez L."/>
            <person name="Alfaro M."/>
            <person name="Sun H."/>
            <person name="Tritt A."/>
            <person name="Yoshinaga Y."/>
            <person name="Zwiers L.-H."/>
            <person name="Turgeon B."/>
            <person name="Goodwin S."/>
            <person name="Spatafora J."/>
            <person name="Crous P."/>
            <person name="Grigoriev I."/>
        </authorList>
    </citation>
    <scope>NUCLEOTIDE SEQUENCE</scope>
    <source>
        <strain evidence="3">CBS 116435</strain>
    </source>
</reference>
<dbReference type="OrthoDB" id="4150221at2759"/>
<evidence type="ECO:0000259" key="2">
    <source>
        <dbReference type="Pfam" id="PF25318"/>
    </source>
</evidence>
<name>A0A9P4QHD5_9PEZI</name>
<sequence length="420" mass="46537">MPYNTRRKSLSLSELGIQLPKRSRAQSQSMVSPPNTIVEGDEPPIKKSKRLHDSASPVAPMSPPRTTSIRVKEEKTQHPATTLSPPPSPGREGTSKIDTEGINDDIVVGAIRQLERTGNRPHLVKELAHTLATSNPAVEKSANPCALISSRLTHYLNRTWPAISPCPLAKDLSPVHPRRLYFFLTTQPHQPIPEVAEPIPDPKRIISPSISSASAGDDEDRFTRDRAALSPSPEVDLSSPEFDEADGSDPPQSPGRPFSDRNSMSRDRQASATDLSYNRRAASPQLEREEHDFKQTAHALHEQAQQRRTSGQVQPSHDTKKVAEKDPAETNEAVVSIEVDDSEEVAAKRNSEDAAALFGSNAEHLKLPAQPQVDFSSPVIQPQREDLMNDDNYQDTFNWDNLELPENIELDELETMFDAY</sequence>